<feature type="domain" description="Ig-like" evidence="4">
    <location>
        <begin position="125"/>
        <end position="207"/>
    </location>
</feature>
<dbReference type="GO" id="GO:0004315">
    <property type="term" value="F:3-oxoacyl-[acyl-carrier-protein] synthase activity"/>
    <property type="evidence" value="ECO:0007669"/>
    <property type="project" value="TreeGrafter"/>
</dbReference>
<dbReference type="Pfam" id="PF02801">
    <property type="entry name" value="Ketoacyl-synt_C"/>
    <property type="match status" value="1"/>
</dbReference>
<dbReference type="PANTHER" id="PTHR11712">
    <property type="entry name" value="POLYKETIDE SYNTHASE-RELATED"/>
    <property type="match status" value="1"/>
</dbReference>
<evidence type="ECO:0000313" key="7">
    <source>
        <dbReference type="Proteomes" id="UP000249248"/>
    </source>
</evidence>
<dbReference type="InterPro" id="IPR014031">
    <property type="entry name" value="Ketoacyl_synth_C"/>
</dbReference>
<dbReference type="InterPro" id="IPR014030">
    <property type="entry name" value="Ketoacyl_synth_N"/>
</dbReference>
<evidence type="ECO:0000259" key="5">
    <source>
        <dbReference type="PROSITE" id="PS52004"/>
    </source>
</evidence>
<sequence length="381" mass="40680">MLKEPINIASYSSISPLGNTPKQVWNNYLNPRSFISNQPMLSADLSPDSESLLSVLKQDDKKYQTLDKSVLMGIYAGRNALAQTNWTDLSNTGINMGSSRGATQLFEENYALFNRGEKIAALTSPTTTLGNIATWLAHDLSIEGPAMSHSITCSTAMHALLNGIAWLNAGMSDQFIVGASEAANTAFTIAQMQALKIYSKDSSDYPCHSLQFDKTKNSMVLGEGSVVFCLSPANNPSDVAQITSVGYATEKIKHGADISANATCFQKSMKMALAGFDGSDIDAIVMHAPGTVKGDQSEWNAIEKVFGANHPAITSNKWKIGHSLGASGGLSIEMAILMLQNNQLIESPFYQNKPQTGPLKNIMVNAVGFGGNAVSIVVSIG</sequence>
<comment type="caution">
    <text evidence="6">The sequence shown here is derived from an EMBL/GenBank/DDBJ whole genome shotgun (WGS) entry which is preliminary data.</text>
</comment>
<dbReference type="AlphaFoldDB" id="A0A2W1NM16"/>
<comment type="similarity">
    <text evidence="1 3">Belongs to the thiolase-like superfamily. Beta-ketoacyl-ACP synthases family.</text>
</comment>
<dbReference type="InterPro" id="IPR007110">
    <property type="entry name" value="Ig-like_dom"/>
</dbReference>
<dbReference type="GO" id="GO:0006633">
    <property type="term" value="P:fatty acid biosynthetic process"/>
    <property type="evidence" value="ECO:0007669"/>
    <property type="project" value="TreeGrafter"/>
</dbReference>
<dbReference type="InterPro" id="IPR000794">
    <property type="entry name" value="Beta-ketoacyl_synthase"/>
</dbReference>
<dbReference type="Pfam" id="PF00109">
    <property type="entry name" value="ketoacyl-synt"/>
    <property type="match status" value="1"/>
</dbReference>
<dbReference type="PROSITE" id="PS52004">
    <property type="entry name" value="KS3_2"/>
    <property type="match status" value="1"/>
</dbReference>
<protein>
    <submittedName>
        <fullName evidence="6">Beta-ketoacyl synthase</fullName>
    </submittedName>
</protein>
<dbReference type="PROSITE" id="PS50835">
    <property type="entry name" value="IG_LIKE"/>
    <property type="match status" value="1"/>
</dbReference>
<feature type="domain" description="Ketosynthase family 3 (KS3)" evidence="5">
    <location>
        <begin position="3"/>
        <end position="380"/>
    </location>
</feature>
<evidence type="ECO:0000256" key="1">
    <source>
        <dbReference type="ARBA" id="ARBA00008467"/>
    </source>
</evidence>
<reference evidence="6 7" key="1">
    <citation type="submission" date="2018-06" db="EMBL/GenBank/DDBJ databases">
        <title>The draft genome sequence of Crocinitomix sp. SM1701.</title>
        <authorList>
            <person name="Zhang X."/>
        </authorList>
    </citation>
    <scope>NUCLEOTIDE SEQUENCE [LARGE SCALE GENOMIC DNA]</scope>
    <source>
        <strain evidence="6 7">SM1701</strain>
    </source>
</reference>
<dbReference type="SUPFAM" id="SSF53901">
    <property type="entry name" value="Thiolase-like"/>
    <property type="match status" value="2"/>
</dbReference>
<name>A0A2W1NM16_9FLAO</name>
<gene>
    <name evidence="6" type="ORF">DNU06_12060</name>
</gene>
<evidence type="ECO:0000256" key="3">
    <source>
        <dbReference type="RuleBase" id="RU003694"/>
    </source>
</evidence>
<organism evidence="6 7">
    <name type="scientific">Putridiphycobacter roseus</name>
    <dbReference type="NCBI Taxonomy" id="2219161"/>
    <lineage>
        <taxon>Bacteria</taxon>
        <taxon>Pseudomonadati</taxon>
        <taxon>Bacteroidota</taxon>
        <taxon>Flavobacteriia</taxon>
        <taxon>Flavobacteriales</taxon>
        <taxon>Crocinitomicaceae</taxon>
        <taxon>Putridiphycobacter</taxon>
    </lineage>
</organism>
<dbReference type="OrthoDB" id="1141849at2"/>
<accession>A0A2W1NM16</accession>
<dbReference type="InterPro" id="IPR016039">
    <property type="entry name" value="Thiolase-like"/>
</dbReference>
<dbReference type="PANTHER" id="PTHR11712:SF336">
    <property type="entry name" value="3-OXOACYL-[ACYL-CARRIER-PROTEIN] SYNTHASE, MITOCHONDRIAL"/>
    <property type="match status" value="1"/>
</dbReference>
<evidence type="ECO:0000313" key="6">
    <source>
        <dbReference type="EMBL" id="PZE16692.1"/>
    </source>
</evidence>
<keyword evidence="2 3" id="KW-0808">Transferase</keyword>
<proteinExistence type="inferred from homology"/>
<evidence type="ECO:0000259" key="4">
    <source>
        <dbReference type="PROSITE" id="PS50835"/>
    </source>
</evidence>
<evidence type="ECO:0000256" key="2">
    <source>
        <dbReference type="ARBA" id="ARBA00022679"/>
    </source>
</evidence>
<dbReference type="Gene3D" id="3.40.47.10">
    <property type="match status" value="2"/>
</dbReference>
<keyword evidence="7" id="KW-1185">Reference proteome</keyword>
<dbReference type="Proteomes" id="UP000249248">
    <property type="component" value="Unassembled WGS sequence"/>
</dbReference>
<dbReference type="InterPro" id="IPR020841">
    <property type="entry name" value="PKS_Beta-ketoAc_synthase_dom"/>
</dbReference>
<dbReference type="EMBL" id="QKSB01000007">
    <property type="protein sequence ID" value="PZE16692.1"/>
    <property type="molecule type" value="Genomic_DNA"/>
</dbReference>
<dbReference type="RefSeq" id="WP_111063749.1">
    <property type="nucleotide sequence ID" value="NZ_JBHUCU010000017.1"/>
</dbReference>
<dbReference type="SMART" id="SM00825">
    <property type="entry name" value="PKS_KS"/>
    <property type="match status" value="1"/>
</dbReference>